<evidence type="ECO:0000313" key="2">
    <source>
        <dbReference type="EMBL" id="MFG6467249.1"/>
    </source>
</evidence>
<feature type="chain" id="PRO_5046009400" evidence="1">
    <location>
        <begin position="24"/>
        <end position="309"/>
    </location>
</feature>
<gene>
    <name evidence="2" type="ORF">ACG01O_11570</name>
</gene>
<keyword evidence="3" id="KW-1185">Reference proteome</keyword>
<evidence type="ECO:0000256" key="1">
    <source>
        <dbReference type="SAM" id="SignalP"/>
    </source>
</evidence>
<dbReference type="Proteomes" id="UP001606303">
    <property type="component" value="Unassembled WGS sequence"/>
</dbReference>
<evidence type="ECO:0000313" key="3">
    <source>
        <dbReference type="Proteomes" id="UP001606303"/>
    </source>
</evidence>
<organism evidence="2 3">
    <name type="scientific">Pelomonas baiyunensis</name>
    <dbReference type="NCBI Taxonomy" id="3299026"/>
    <lineage>
        <taxon>Bacteria</taxon>
        <taxon>Pseudomonadati</taxon>
        <taxon>Pseudomonadota</taxon>
        <taxon>Betaproteobacteria</taxon>
        <taxon>Burkholderiales</taxon>
        <taxon>Sphaerotilaceae</taxon>
        <taxon>Roseateles</taxon>
    </lineage>
</organism>
<dbReference type="EMBL" id="JBIGIB010000003">
    <property type="protein sequence ID" value="MFG6467249.1"/>
    <property type="molecule type" value="Genomic_DNA"/>
</dbReference>
<name>A0ABW7GZ38_9BURK</name>
<dbReference type="RefSeq" id="WP_394384663.1">
    <property type="nucleotide sequence ID" value="NZ_JBIGIB010000003.1"/>
</dbReference>
<keyword evidence="1" id="KW-0732">Signal</keyword>
<feature type="signal peptide" evidence="1">
    <location>
        <begin position="1"/>
        <end position="23"/>
    </location>
</feature>
<protein>
    <submittedName>
        <fullName evidence="2">Uncharacterized protein</fullName>
    </submittedName>
</protein>
<accession>A0ABW7GZ38</accession>
<comment type="caution">
    <text evidence="2">The sequence shown here is derived from an EMBL/GenBank/DDBJ whole genome shotgun (WGS) entry which is preliminary data.</text>
</comment>
<proteinExistence type="predicted"/>
<sequence>MSGWWGRLQVAAAALCLPLWASAAAQPADVQQYLSDRRAAQRTVARAFAAAVQQGRDCAAKSAAPVALTAPGACGAGVDEAMAPVLALDRTRQAALFSSLRAMLGVQPWPGCEAEPVLNAETLMPELGFGMLDGLRYRCGPAADDAVVHTHRRLLDAWRAEPPASGEPPLPRARAAALAHPRFYGRALDAGAAFEVFQPLPVAAPPGASAAVALLGLWAQDVAPVPPSSVVATLLQGDRVLLVRLALAEPLPEMPACRAVFLHRERQSENSAFAAYMRCYTQALAGRPELAAVVAQAQARLNALAAAAP</sequence>
<reference evidence="2 3" key="1">
    <citation type="submission" date="2024-08" db="EMBL/GenBank/DDBJ databases">
        <authorList>
            <person name="Lu H."/>
        </authorList>
    </citation>
    <scope>NUCLEOTIDE SEQUENCE [LARGE SCALE GENOMIC DNA]</scope>
    <source>
        <strain evidence="2 3">BYS87W</strain>
    </source>
</reference>